<feature type="repeat" description="RCC1" evidence="2">
    <location>
        <begin position="282"/>
        <end position="336"/>
    </location>
</feature>
<feature type="compositionally biased region" description="Polar residues" evidence="3">
    <location>
        <begin position="1301"/>
        <end position="1312"/>
    </location>
</feature>
<feature type="domain" description="BTB" evidence="4">
    <location>
        <begin position="708"/>
        <end position="784"/>
    </location>
</feature>
<dbReference type="InterPro" id="IPR011333">
    <property type="entry name" value="SKP1/BTB/POZ_sf"/>
</dbReference>
<dbReference type="InterPro" id="IPR009091">
    <property type="entry name" value="RCC1/BLIP-II"/>
</dbReference>
<evidence type="ECO:0000313" key="5">
    <source>
        <dbReference type="EMBL" id="KAL0638785.1"/>
    </source>
</evidence>
<feature type="repeat" description="RCC1" evidence="2">
    <location>
        <begin position="337"/>
        <end position="396"/>
    </location>
</feature>
<dbReference type="InterPro" id="IPR000408">
    <property type="entry name" value="Reg_chr_condens"/>
</dbReference>
<dbReference type="InterPro" id="IPR002110">
    <property type="entry name" value="Ankyrin_rpt"/>
</dbReference>
<feature type="region of interest" description="Disordered" evidence="3">
    <location>
        <begin position="1091"/>
        <end position="1114"/>
    </location>
</feature>
<evidence type="ECO:0000256" key="2">
    <source>
        <dbReference type="PROSITE-ProRule" id="PRU00235"/>
    </source>
</evidence>
<evidence type="ECO:0000256" key="1">
    <source>
        <dbReference type="ARBA" id="ARBA00022737"/>
    </source>
</evidence>
<dbReference type="CDD" id="cd18186">
    <property type="entry name" value="BTB_POZ_ZBTB_KLHL-like"/>
    <property type="match status" value="2"/>
</dbReference>
<dbReference type="Gene3D" id="2.130.10.30">
    <property type="entry name" value="Regulator of chromosome condensation 1/beta-lactamase-inhibitor protein II"/>
    <property type="match status" value="1"/>
</dbReference>
<dbReference type="InterPro" id="IPR051625">
    <property type="entry name" value="Signaling_Regulatory_Domain"/>
</dbReference>
<dbReference type="InterPro" id="IPR036770">
    <property type="entry name" value="Ankyrin_rpt-contain_sf"/>
</dbReference>
<protein>
    <recommendedName>
        <fullName evidence="4">BTB domain-containing protein</fullName>
    </recommendedName>
</protein>
<name>A0ABR3GSK7_9PEZI</name>
<feature type="region of interest" description="Disordered" evidence="3">
    <location>
        <begin position="1301"/>
        <end position="1362"/>
    </location>
</feature>
<dbReference type="Pfam" id="PF13637">
    <property type="entry name" value="Ank_4"/>
    <property type="match status" value="1"/>
</dbReference>
<evidence type="ECO:0000313" key="6">
    <source>
        <dbReference type="Proteomes" id="UP001447188"/>
    </source>
</evidence>
<feature type="repeat" description="RCC1" evidence="2">
    <location>
        <begin position="197"/>
        <end position="279"/>
    </location>
</feature>
<feature type="compositionally biased region" description="Polar residues" evidence="3">
    <location>
        <begin position="1185"/>
        <end position="1195"/>
    </location>
</feature>
<dbReference type="Gene3D" id="1.25.40.20">
    <property type="entry name" value="Ankyrin repeat-containing domain"/>
    <property type="match status" value="1"/>
</dbReference>
<dbReference type="SUPFAM" id="SSF50985">
    <property type="entry name" value="RCC1/BLIP-II"/>
    <property type="match status" value="1"/>
</dbReference>
<feature type="region of interest" description="Disordered" evidence="3">
    <location>
        <begin position="1183"/>
        <end position="1215"/>
    </location>
</feature>
<dbReference type="PROSITE" id="PS50012">
    <property type="entry name" value="RCC1_3"/>
    <property type="match status" value="3"/>
</dbReference>
<feature type="region of interest" description="Disordered" evidence="3">
    <location>
        <begin position="1229"/>
        <end position="1263"/>
    </location>
</feature>
<dbReference type="PANTHER" id="PTHR22872:SF2">
    <property type="entry name" value="INHIBITOR OF BRUTON TYROSINE KINASE"/>
    <property type="match status" value="1"/>
</dbReference>
<dbReference type="Proteomes" id="UP001447188">
    <property type="component" value="Unassembled WGS sequence"/>
</dbReference>
<comment type="caution">
    <text evidence="5">The sequence shown here is derived from an EMBL/GenBank/DDBJ whole genome shotgun (WGS) entry which is preliminary data.</text>
</comment>
<dbReference type="PROSITE" id="PS50097">
    <property type="entry name" value="BTB"/>
    <property type="match status" value="2"/>
</dbReference>
<evidence type="ECO:0000259" key="4">
    <source>
        <dbReference type="PROSITE" id="PS50097"/>
    </source>
</evidence>
<feature type="region of interest" description="Disordered" evidence="3">
    <location>
        <begin position="1034"/>
        <end position="1058"/>
    </location>
</feature>
<feature type="domain" description="BTB" evidence="4">
    <location>
        <begin position="851"/>
        <end position="921"/>
    </location>
</feature>
<dbReference type="Gene3D" id="3.30.710.10">
    <property type="entry name" value="Potassium Channel Kv1.1, Chain A"/>
    <property type="match status" value="2"/>
</dbReference>
<dbReference type="SMART" id="SM00248">
    <property type="entry name" value="ANK"/>
    <property type="match status" value="2"/>
</dbReference>
<dbReference type="Pfam" id="PF13540">
    <property type="entry name" value="RCC1_2"/>
    <property type="match status" value="1"/>
</dbReference>
<dbReference type="SUPFAM" id="SSF54695">
    <property type="entry name" value="POZ domain"/>
    <property type="match status" value="1"/>
</dbReference>
<feature type="compositionally biased region" description="Pro residues" evidence="3">
    <location>
        <begin position="1327"/>
        <end position="1336"/>
    </location>
</feature>
<accession>A0ABR3GSK7</accession>
<keyword evidence="1" id="KW-0677">Repeat</keyword>
<feature type="compositionally biased region" description="Polar residues" evidence="3">
    <location>
        <begin position="1229"/>
        <end position="1244"/>
    </location>
</feature>
<evidence type="ECO:0000256" key="3">
    <source>
        <dbReference type="SAM" id="MobiDB-lite"/>
    </source>
</evidence>
<sequence>MSSYLWRYYLENDAAKFRRLLAGSASRRDIPFAGTAAAASPEYSSKQSSASGKQGPLNVPITRQALRELDSMGRSVLHLACSDSDRLMFVKALLSSPLTDPSILDAESGWTAMHRALYHGNISAVRVMLLHNPSNWGFVKIKDHAGDSPFEVFGSSIYGFERLLAERRRIIEEDPDSEGSGGDEGRKINEVYQEGGDEVFAFGSNKNLTLGFPDGDDRTYPERIPLQRPRHLLLEQVKAKYSASEGAAEGLLDAAALFNPLHIVDIQLSKLHTVILTSDPHSNLFICGFGHGGRLGFGDEQSTQLTLRPLSPPLLPQKRVESVAVGLDHTVAVLAGGEVWTWGGNKWGQLGYTVQQRTTKEEPIQTMPRQVFGGLKREIVIGCAASRIHTVVFTSTSLFTFGKNEGQLGILDSSDSRSLASQPTPRKVTAGFLTEAVILQVAAIDKATAVLINHEVWILVGYGCSKLSFPIDRTVGLSRKNVIRYDNKPNFIKKITGGGEILCALNKMGDVFTIDVDTCLKERAEKGGKVGWPMQRAWNLRKSHMAARDADVGQDGSIIICTESGSVWKRVNRVKIKEKGIGGAESGRYKFDRVPRLTKVVSVRSNMFGAFAVIRRDCDIMKTMLLVQPQTLWEDVARLFSLRDAFVKGDAGEDGDDGGRFGGEWVYGPRPRPQNYSKTVKYFMKTNLKQELGEFLVRLPLQCGADEWDMTISTATCRGIEIPVHKVLLSARSSVLRNALGASSGRVGDIAEIQYEDNKLRLVFKDVDLLTILNLVYYIYIDTIIDLWHQRGVNPVQTHRFKTLRAELSAVASALGLKALEHAIGRMQYPPRSLHSDFKTALKTSEFEKDTDLLIELARGESIRAHSAIMRTRCPFFEALYGGGASGRWLLGRREDGLIKVDMKHIGKPVMEMVVNWLYTDWGLTGFDGVRVGVEEAKVDEYLDFVLDVMSVANELMLQGLSQLCQKVLGGYVNTRNAPQLLMAVAACSETGFKDMCMQYICSNMETMLENHLLDDLDEDLMSELDDVVKENQRRCLPNSRSGKQEQKLLEKYPGLPESQRREKEALITFYATQEDEPFLSSSFKKIASCPPETSFGLPQQPSNRERKKEGELVASVSPSLKPFNRSGDLMFDMDEEDAIPLTGPWDKNVKDIYPSPPSNHPRPDEGTWFNAKGKAIVFPPPFVQDTSPKSSLKKQLSAPGWASAESWRSPAPEKIPMREIMAQASLSLGKSNISPELSATSEKVSQKERKRQQQQQQTVGPSVVSIVSIPEKQVPRMWAIPATVSRVSLKKVLMESSSPPAAIEKTQQLRSASVGGDIQGVVSTPSPAPPSPTPRPAATQRRTVSAASTSSHLPPPVSRRSEATLHLSLADIMSQEEVHKEIMRDHTAKRSLQEIQAEQEFLRWWDIESEKIRLEARMVASRGSGGRRGGGSRKRGGRGRGFGGGGGGGRRGRGEPVTTGQGGRD</sequence>
<dbReference type="EMBL" id="JBBBZM010000018">
    <property type="protein sequence ID" value="KAL0638785.1"/>
    <property type="molecule type" value="Genomic_DNA"/>
</dbReference>
<organism evidence="5 6">
    <name type="scientific">Discina gigas</name>
    <dbReference type="NCBI Taxonomy" id="1032678"/>
    <lineage>
        <taxon>Eukaryota</taxon>
        <taxon>Fungi</taxon>
        <taxon>Dikarya</taxon>
        <taxon>Ascomycota</taxon>
        <taxon>Pezizomycotina</taxon>
        <taxon>Pezizomycetes</taxon>
        <taxon>Pezizales</taxon>
        <taxon>Discinaceae</taxon>
        <taxon>Discina</taxon>
    </lineage>
</organism>
<dbReference type="InterPro" id="IPR000210">
    <property type="entry name" value="BTB/POZ_dom"/>
</dbReference>
<feature type="region of interest" description="Disordered" evidence="3">
    <location>
        <begin position="1420"/>
        <end position="1466"/>
    </location>
</feature>
<feature type="compositionally biased region" description="Gly residues" evidence="3">
    <location>
        <begin position="1440"/>
        <end position="1450"/>
    </location>
</feature>
<reference evidence="5 6" key="1">
    <citation type="submission" date="2024-02" db="EMBL/GenBank/DDBJ databases">
        <title>Discinaceae phylogenomics.</title>
        <authorList>
            <person name="Dirks A.C."/>
            <person name="James T.Y."/>
        </authorList>
    </citation>
    <scope>NUCLEOTIDE SEQUENCE [LARGE SCALE GENOMIC DNA]</scope>
    <source>
        <strain evidence="5 6">ACD0624</strain>
    </source>
</reference>
<gene>
    <name evidence="5" type="ORF">Q9L58_002211</name>
</gene>
<dbReference type="SUPFAM" id="SSF48403">
    <property type="entry name" value="Ankyrin repeat"/>
    <property type="match status" value="1"/>
</dbReference>
<keyword evidence="6" id="KW-1185">Reference proteome</keyword>
<dbReference type="PANTHER" id="PTHR22872">
    <property type="entry name" value="BTK-BINDING PROTEIN-RELATED"/>
    <property type="match status" value="1"/>
</dbReference>
<feature type="compositionally biased region" description="Low complexity" evidence="3">
    <location>
        <begin position="1254"/>
        <end position="1263"/>
    </location>
</feature>
<proteinExistence type="predicted"/>
<dbReference type="SMART" id="SM00225">
    <property type="entry name" value="BTB"/>
    <property type="match status" value="2"/>
</dbReference>